<feature type="region of interest" description="Disordered" evidence="1">
    <location>
        <begin position="251"/>
        <end position="293"/>
    </location>
</feature>
<dbReference type="GO" id="GO:0090730">
    <property type="term" value="C:Las1 complex"/>
    <property type="evidence" value="ECO:0007669"/>
    <property type="project" value="InterPro"/>
</dbReference>
<protein>
    <submittedName>
        <fullName evidence="2">Uncharacterized protein</fullName>
    </submittedName>
</protein>
<feature type="compositionally biased region" description="Basic and acidic residues" evidence="1">
    <location>
        <begin position="251"/>
        <end position="269"/>
    </location>
</feature>
<dbReference type="GO" id="GO:0030687">
    <property type="term" value="C:preribosome, large subunit precursor"/>
    <property type="evidence" value="ECO:0007669"/>
    <property type="project" value="TreeGrafter"/>
</dbReference>
<dbReference type="InterPro" id="IPR007174">
    <property type="entry name" value="Las1"/>
</dbReference>
<feature type="region of interest" description="Disordered" evidence="1">
    <location>
        <begin position="679"/>
        <end position="704"/>
    </location>
</feature>
<gene>
    <name evidence="2" type="ORF">CYCCA115_LOCUS15150</name>
</gene>
<sequence>MPDTYTAKPRGSHQHLKQNKRLRKCTRVTLWKDNWELESVGRALVSVVDPTAATDAEQAMSIEEAFDTVSVWKARAHSGEGLPHAVESTYHLAHVYWRDHHNHLNLNKISTTELRLSYSSAIVRTINGFADVLQQQRFVASSVSLLCSKLGIPAWVVDIRHESSHNALPSLGVLRLATSTLMDFLKSEYWIPMCDDWNIEDEVEVLESKSITENTIVKTTTVKNEEDKKLPIDYLLAYKACATSFFSLASTDDKTSKKGGKKSDSKEQTAESNLSFDPVFGDEGSDEDDWDDPVLGGINGKYIGTTSNRFSLLELPKSKNSKQNSKSDKKKKKKKKSNDNSRATPKKKPGEKYPMDHAKDFVTAVTPQEGFPAAIMFLVYGGIGGSPLGRGVLIPGSTSAFPATENGVLKSWKRYSPLVQVLGRVWPGFCTCLLVNLVDFVLCIEESMIEEQAQRNSDEPSIDPGSARKLFFLSAWIRLLLSQQYVSAVDPTYVVPKASSKKNGSIELTLAELSFIQKLGYPLNSIADRCSAQNGDPDLRTTSQDILQSLEEILGENRVPRFGLLIASPSTDPSPVEGPSLPSHLQLPTDSSDHDENSSVASQETCTSLDDGMEGARLPSSYETTENPVDEVGENASALVDGMSLAEMEALLSEQQSPARAIGMEDVNKQETKHPATPNIVSQEMPFGGDTTMGDASKRHEQPKRIAWTKCSSWDSCSLGTLPGHPT</sequence>
<evidence type="ECO:0000313" key="2">
    <source>
        <dbReference type="EMBL" id="CAJ1954557.1"/>
    </source>
</evidence>
<dbReference type="AlphaFoldDB" id="A0AAD2FX55"/>
<feature type="compositionally biased region" description="Polar residues" evidence="1">
    <location>
        <begin position="598"/>
        <end position="608"/>
    </location>
</feature>
<dbReference type="PANTHER" id="PTHR15002:SF0">
    <property type="entry name" value="RIBOSOMAL BIOGENESIS PROTEIN LAS1L"/>
    <property type="match status" value="1"/>
</dbReference>
<feature type="compositionally biased region" description="Acidic residues" evidence="1">
    <location>
        <begin position="283"/>
        <end position="292"/>
    </location>
</feature>
<organism evidence="2 3">
    <name type="scientific">Cylindrotheca closterium</name>
    <dbReference type="NCBI Taxonomy" id="2856"/>
    <lineage>
        <taxon>Eukaryota</taxon>
        <taxon>Sar</taxon>
        <taxon>Stramenopiles</taxon>
        <taxon>Ochrophyta</taxon>
        <taxon>Bacillariophyta</taxon>
        <taxon>Bacillariophyceae</taxon>
        <taxon>Bacillariophycidae</taxon>
        <taxon>Bacillariales</taxon>
        <taxon>Bacillariaceae</taxon>
        <taxon>Cylindrotheca</taxon>
    </lineage>
</organism>
<accession>A0AAD2FX55</accession>
<feature type="region of interest" description="Disordered" evidence="1">
    <location>
        <begin position="565"/>
        <end position="631"/>
    </location>
</feature>
<feature type="region of interest" description="Disordered" evidence="1">
    <location>
        <begin position="313"/>
        <end position="355"/>
    </location>
</feature>
<dbReference type="Pfam" id="PF04031">
    <property type="entry name" value="Las1"/>
    <property type="match status" value="1"/>
</dbReference>
<dbReference type="GO" id="GO:0000470">
    <property type="term" value="P:maturation of LSU-rRNA"/>
    <property type="evidence" value="ECO:0007669"/>
    <property type="project" value="TreeGrafter"/>
</dbReference>
<dbReference type="EMBL" id="CAKOGP040001869">
    <property type="protein sequence ID" value="CAJ1954557.1"/>
    <property type="molecule type" value="Genomic_DNA"/>
</dbReference>
<dbReference type="GO" id="GO:0000460">
    <property type="term" value="P:maturation of 5.8S rRNA"/>
    <property type="evidence" value="ECO:0007669"/>
    <property type="project" value="TreeGrafter"/>
</dbReference>
<reference evidence="2" key="1">
    <citation type="submission" date="2023-08" db="EMBL/GenBank/DDBJ databases">
        <authorList>
            <person name="Audoor S."/>
            <person name="Bilcke G."/>
        </authorList>
    </citation>
    <scope>NUCLEOTIDE SEQUENCE</scope>
</reference>
<keyword evidence="3" id="KW-1185">Reference proteome</keyword>
<dbReference type="Proteomes" id="UP001295423">
    <property type="component" value="Unassembled WGS sequence"/>
</dbReference>
<dbReference type="PANTHER" id="PTHR15002">
    <property type="entry name" value="RIBOSOMAL BIOGENESIS PROTEIN LAS1L"/>
    <property type="match status" value="1"/>
</dbReference>
<comment type="caution">
    <text evidence="2">The sequence shown here is derived from an EMBL/GenBank/DDBJ whole genome shotgun (WGS) entry which is preliminary data.</text>
</comment>
<name>A0AAD2FX55_9STRA</name>
<dbReference type="GO" id="GO:0004519">
    <property type="term" value="F:endonuclease activity"/>
    <property type="evidence" value="ECO:0007669"/>
    <property type="project" value="InterPro"/>
</dbReference>
<proteinExistence type="predicted"/>
<evidence type="ECO:0000256" key="1">
    <source>
        <dbReference type="SAM" id="MobiDB-lite"/>
    </source>
</evidence>
<evidence type="ECO:0000313" key="3">
    <source>
        <dbReference type="Proteomes" id="UP001295423"/>
    </source>
</evidence>